<dbReference type="InterPro" id="IPR052213">
    <property type="entry name" value="PAR3"/>
</dbReference>
<evidence type="ECO:0000256" key="1">
    <source>
        <dbReference type="SAM" id="MobiDB-lite"/>
    </source>
</evidence>
<dbReference type="PANTHER" id="PTHR16484:SF4">
    <property type="entry name" value="PARTITIONING DEFECTIVE 3 HOMOLOG B"/>
    <property type="match status" value="1"/>
</dbReference>
<feature type="compositionally biased region" description="Polar residues" evidence="1">
    <location>
        <begin position="337"/>
        <end position="354"/>
    </location>
</feature>
<sequence length="443" mass="48330">METALIILAGARRGRRTVAKLESFVRTKVVAAVPAPLQYRRGGSASPASVSPWRQCQPRFSIAVAAVPAPLQYRRGGSASPASVSPWRQCQLRFSIAVAAVPAPLQYRRGGSASPASVSPWRQCQPRFSIAVAAVPAPLQYRRGGSASPASVSPWRQCQPRFSIAVAAVPAPLQYRRGGSASPASVSPWRQCQPRFSIAVAAVPATLQYRRGGSASPASVSPWRQCQPRFSIAVAAVPAPLQYRSFGLGYFHLFHYQFGKKKEEKGKSEWKASLAKQAEILSVEELERMKDERERIEAKHQELRGRQVRDRFGPPNVEDDDGDPNYARINTFKGRLSPSQALYGNRSPSPQRSAPHSREPSGEDPLNSLYAKVNKPRGPPPHGPDRCVEASHSSHHVATSPQHRGLRFANGLLTRCFGELVTRCQGLCLCCIRKPLNAGVTAP</sequence>
<dbReference type="GO" id="GO:0051660">
    <property type="term" value="P:establishment of centrosome localization"/>
    <property type="evidence" value="ECO:0007669"/>
    <property type="project" value="TreeGrafter"/>
</dbReference>
<dbReference type="GO" id="GO:0005938">
    <property type="term" value="C:cell cortex"/>
    <property type="evidence" value="ECO:0007669"/>
    <property type="project" value="TreeGrafter"/>
</dbReference>
<comment type="caution">
    <text evidence="2">The sequence shown here is derived from an EMBL/GenBank/DDBJ whole genome shotgun (WGS) entry which is preliminary data.</text>
</comment>
<proteinExistence type="predicted"/>
<organism evidence="2 3">
    <name type="scientific">Electrophorus voltai</name>
    <dbReference type="NCBI Taxonomy" id="2609070"/>
    <lineage>
        <taxon>Eukaryota</taxon>
        <taxon>Metazoa</taxon>
        <taxon>Chordata</taxon>
        <taxon>Craniata</taxon>
        <taxon>Vertebrata</taxon>
        <taxon>Euteleostomi</taxon>
        <taxon>Actinopterygii</taxon>
        <taxon>Neopterygii</taxon>
        <taxon>Teleostei</taxon>
        <taxon>Ostariophysi</taxon>
        <taxon>Gymnotiformes</taxon>
        <taxon>Gymnotoidei</taxon>
        <taxon>Gymnotidae</taxon>
        <taxon>Electrophorus</taxon>
    </lineage>
</organism>
<keyword evidence="3" id="KW-1185">Reference proteome</keyword>
<dbReference type="GO" id="GO:0030010">
    <property type="term" value="P:establishment of cell polarity"/>
    <property type="evidence" value="ECO:0007669"/>
    <property type="project" value="TreeGrafter"/>
</dbReference>
<dbReference type="GO" id="GO:0043296">
    <property type="term" value="C:apical junction complex"/>
    <property type="evidence" value="ECO:0007669"/>
    <property type="project" value="TreeGrafter"/>
</dbReference>
<dbReference type="GO" id="GO:0007155">
    <property type="term" value="P:cell adhesion"/>
    <property type="evidence" value="ECO:0007669"/>
    <property type="project" value="TreeGrafter"/>
</dbReference>
<evidence type="ECO:0000313" key="2">
    <source>
        <dbReference type="EMBL" id="KAK1788635.1"/>
    </source>
</evidence>
<dbReference type="GO" id="GO:0008104">
    <property type="term" value="P:intracellular protein localization"/>
    <property type="evidence" value="ECO:0007669"/>
    <property type="project" value="TreeGrafter"/>
</dbReference>
<feature type="region of interest" description="Disordered" evidence="1">
    <location>
        <begin position="298"/>
        <end position="402"/>
    </location>
</feature>
<gene>
    <name evidence="2" type="ORF">P4O66_002456</name>
</gene>
<feature type="compositionally biased region" description="Basic and acidic residues" evidence="1">
    <location>
        <begin position="298"/>
        <end position="312"/>
    </location>
</feature>
<accession>A0AAD8YX25</accession>
<dbReference type="GO" id="GO:0016324">
    <property type="term" value="C:apical plasma membrane"/>
    <property type="evidence" value="ECO:0007669"/>
    <property type="project" value="TreeGrafter"/>
</dbReference>
<dbReference type="PANTHER" id="PTHR16484">
    <property type="entry name" value="PARTITIONING DEFECTIVE 3 RELATED"/>
    <property type="match status" value="1"/>
</dbReference>
<protein>
    <submittedName>
        <fullName evidence="2">Uncharacterized protein</fullName>
    </submittedName>
</protein>
<dbReference type="AlphaFoldDB" id="A0AAD8YX25"/>
<name>A0AAD8YX25_9TELE</name>
<evidence type="ECO:0000313" key="3">
    <source>
        <dbReference type="Proteomes" id="UP001239994"/>
    </source>
</evidence>
<dbReference type="GO" id="GO:0000226">
    <property type="term" value="P:microtubule cytoskeleton organization"/>
    <property type="evidence" value="ECO:0007669"/>
    <property type="project" value="TreeGrafter"/>
</dbReference>
<dbReference type="GO" id="GO:0035091">
    <property type="term" value="F:phosphatidylinositol binding"/>
    <property type="evidence" value="ECO:0007669"/>
    <property type="project" value="TreeGrafter"/>
</dbReference>
<dbReference type="GO" id="GO:0005912">
    <property type="term" value="C:adherens junction"/>
    <property type="evidence" value="ECO:0007669"/>
    <property type="project" value="TreeGrafter"/>
</dbReference>
<dbReference type="GO" id="GO:0045197">
    <property type="term" value="P:establishment or maintenance of epithelial cell apical/basal polarity"/>
    <property type="evidence" value="ECO:0007669"/>
    <property type="project" value="TreeGrafter"/>
</dbReference>
<dbReference type="Proteomes" id="UP001239994">
    <property type="component" value="Unassembled WGS sequence"/>
</dbReference>
<reference evidence="2" key="1">
    <citation type="submission" date="2023-03" db="EMBL/GenBank/DDBJ databases">
        <title>Electrophorus voltai genome.</title>
        <authorList>
            <person name="Bian C."/>
        </authorList>
    </citation>
    <scope>NUCLEOTIDE SEQUENCE</scope>
    <source>
        <strain evidence="2">CB-2022</strain>
        <tissue evidence="2">Muscle</tissue>
    </source>
</reference>
<dbReference type="EMBL" id="JAROKS010000022">
    <property type="protein sequence ID" value="KAK1788635.1"/>
    <property type="molecule type" value="Genomic_DNA"/>
</dbReference>